<dbReference type="InterPro" id="IPR007863">
    <property type="entry name" value="Peptidase_M16_C"/>
</dbReference>
<dbReference type="Gene3D" id="3.30.830.10">
    <property type="entry name" value="Metalloenzyme, LuxS/M16 peptidase-like"/>
    <property type="match status" value="4"/>
</dbReference>
<dbReference type="Pfam" id="PF00675">
    <property type="entry name" value="Peptidase_M16"/>
    <property type="match status" value="1"/>
</dbReference>
<evidence type="ECO:0000256" key="2">
    <source>
        <dbReference type="ARBA" id="ARBA00007261"/>
    </source>
</evidence>
<evidence type="ECO:0000256" key="5">
    <source>
        <dbReference type="ARBA" id="ARBA00022801"/>
    </source>
</evidence>
<dbReference type="EMBL" id="CU928158">
    <property type="protein sequence ID" value="CAQ89092.1"/>
    <property type="molecule type" value="Genomic_DNA"/>
</dbReference>
<keyword evidence="6" id="KW-0862">Zinc</keyword>
<dbReference type="EC" id="3.4.24.-" evidence="12"/>
<feature type="domain" description="Peptidase M16 C-terminal" evidence="11">
    <location>
        <begin position="208"/>
        <end position="387"/>
    </location>
</feature>
<keyword evidence="7" id="KW-0482">Metalloprotease</keyword>
<dbReference type="InterPro" id="IPR001431">
    <property type="entry name" value="Pept_M16_Zn_BS"/>
</dbReference>
<dbReference type="InterPro" id="IPR011249">
    <property type="entry name" value="Metalloenz_LuxS/M16"/>
</dbReference>
<protein>
    <submittedName>
        <fullName evidence="12">Zinc protease</fullName>
        <ecNumber evidence="12">3.4.24.-</ecNumber>
    </submittedName>
</protein>
<evidence type="ECO:0000256" key="4">
    <source>
        <dbReference type="ARBA" id="ARBA00022723"/>
    </source>
</evidence>
<dbReference type="Proteomes" id="UP000000745">
    <property type="component" value="Chromosome"/>
</dbReference>
<reference evidence="13" key="1">
    <citation type="journal article" date="2009" name="PLoS Genet.">
        <title>Organised genome dynamics in the Escherichia coli species results in highly diverse adaptive paths.</title>
        <authorList>
            <person name="Touchon M."/>
            <person name="Hoede C."/>
            <person name="Tenaillon O."/>
            <person name="Barbe V."/>
            <person name="Baeriswyl S."/>
            <person name="Bidet P."/>
            <person name="Bingen E."/>
            <person name="Bonacorsi S."/>
            <person name="Bouchier C."/>
            <person name="Bouvet O."/>
            <person name="Calteau A."/>
            <person name="Chiapello H."/>
            <person name="Clermont O."/>
            <person name="Cruveiller S."/>
            <person name="Danchin A."/>
            <person name="Diard M."/>
            <person name="Dossat C."/>
            <person name="Karoui M.E."/>
            <person name="Frapy E."/>
            <person name="Garry L."/>
            <person name="Ghigo J.M."/>
            <person name="Gilles A.M."/>
            <person name="Johnson J."/>
            <person name="Le Bouguenec C."/>
            <person name="Lescat M."/>
            <person name="Mangenot S."/>
            <person name="Martinez-Jehanne V."/>
            <person name="Matic I."/>
            <person name="Nassif X."/>
            <person name="Oztas S."/>
            <person name="Petit M.A."/>
            <person name="Pichon C."/>
            <person name="Rouy Z."/>
            <person name="Ruf C.S."/>
            <person name="Schneider D."/>
            <person name="Tourret J."/>
            <person name="Vacherie B."/>
            <person name="Vallenet D."/>
            <person name="Medigue C."/>
            <person name="Rocha E.P.C."/>
            <person name="Denamur E."/>
        </authorList>
    </citation>
    <scope>NUCLEOTIDE SEQUENCE [LARGE SCALE GENOMIC DNA]</scope>
    <source>
        <strain evidence="13">ATCC 35469 / DSM 13698 / BCRC 15582 / CCUG 18766 / IAM 14443 / JCM 21226 / LMG 7866 / NBRC 102419 / NCTC 12128 / CDC 0568-73</strain>
    </source>
</reference>
<keyword evidence="5 12" id="KW-0378">Hydrolase</keyword>
<dbReference type="PROSITE" id="PS00143">
    <property type="entry name" value="INSULINASE"/>
    <property type="match status" value="1"/>
</dbReference>
<evidence type="ECO:0000313" key="13">
    <source>
        <dbReference type="Proteomes" id="UP000000745"/>
    </source>
</evidence>
<evidence type="ECO:0000259" key="11">
    <source>
        <dbReference type="Pfam" id="PF05193"/>
    </source>
</evidence>
<evidence type="ECO:0000256" key="3">
    <source>
        <dbReference type="ARBA" id="ARBA00022670"/>
    </source>
</evidence>
<dbReference type="SUPFAM" id="SSF63411">
    <property type="entry name" value="LuxS/MPP-like metallohydrolase"/>
    <property type="match status" value="4"/>
</dbReference>
<feature type="coiled-coil region" evidence="9">
    <location>
        <begin position="854"/>
        <end position="881"/>
    </location>
</feature>
<dbReference type="PANTHER" id="PTHR43690:SF17">
    <property type="entry name" value="PROTEIN YHJJ"/>
    <property type="match status" value="1"/>
</dbReference>
<keyword evidence="13" id="KW-1185">Reference proteome</keyword>
<proteinExistence type="inferred from homology"/>
<dbReference type="GO" id="GO:0046872">
    <property type="term" value="F:metal ion binding"/>
    <property type="evidence" value="ECO:0007669"/>
    <property type="project" value="UniProtKB-KW"/>
</dbReference>
<dbReference type="GO" id="GO:0006508">
    <property type="term" value="P:proteolysis"/>
    <property type="evidence" value="ECO:0007669"/>
    <property type="project" value="UniProtKB-KW"/>
</dbReference>
<feature type="domain" description="Peptidase M16 N-terminal" evidence="10">
    <location>
        <begin position="48"/>
        <end position="204"/>
    </location>
</feature>
<evidence type="ECO:0000256" key="9">
    <source>
        <dbReference type="SAM" id="Coils"/>
    </source>
</evidence>
<dbReference type="GO" id="GO:0004222">
    <property type="term" value="F:metalloendopeptidase activity"/>
    <property type="evidence" value="ECO:0007669"/>
    <property type="project" value="InterPro"/>
</dbReference>
<comment type="similarity">
    <text evidence="2 8">Belongs to the peptidase M16 family.</text>
</comment>
<dbReference type="KEGG" id="efe:EFER_1574"/>
<accession>B7LRF0</accession>
<name>B7LRF0_ESCF3</name>
<keyword evidence="4" id="KW-0479">Metal-binding</keyword>
<evidence type="ECO:0000256" key="1">
    <source>
        <dbReference type="ARBA" id="ARBA00001947"/>
    </source>
</evidence>
<dbReference type="InterPro" id="IPR050626">
    <property type="entry name" value="Peptidase_M16"/>
</dbReference>
<gene>
    <name evidence="12" type="primary">pqqL</name>
    <name evidence="12" type="ordered locus">EFER_1574</name>
</gene>
<evidence type="ECO:0000256" key="6">
    <source>
        <dbReference type="ARBA" id="ARBA00022833"/>
    </source>
</evidence>
<dbReference type="OrthoDB" id="9811314at2"/>
<dbReference type="AlphaFoldDB" id="B7LRF0"/>
<evidence type="ECO:0000259" key="10">
    <source>
        <dbReference type="Pfam" id="PF00675"/>
    </source>
</evidence>
<keyword evidence="9" id="KW-0175">Coiled coil</keyword>
<evidence type="ECO:0000313" key="12">
    <source>
        <dbReference type="EMBL" id="CAQ89092.1"/>
    </source>
</evidence>
<sequence>MEKKMRKLCYLLTFVATLLLIPERLIAAPLPQDEKLITGQLQNGLKYMIYPHAQPKDQVNLWLQIHTGSLQEEDNERGVAHFVEHMMFNGTKTWPGNKVIETFESMGLRFGRDVNAYTSYDETVYQVSLPTTQKENLQKVMSIFSEWSAEATFDEKEVAAERGVITEEWRAHQDAKWRTSQARRPFLLANTRNLDREPIGLMDTVATVTPQQLRAFYQRWYQPDNMTFIIVGDIDSKEALALINNHLGKLPATKSAQNRVWPTTAENNLRFNIINDKENRVNGIALYYRLPLTQVTDEQSFIEQAELSMLIQLFNQRLLERIQSGKLKHISGGTARSVKIAPDYQSLFFRINARDDNMQDAANALMTELATIDKYGFSTEELEDLKATRLTWLKNAADQQAERDLRMLTSRIASSSLNNTPFLSPQQTYQLSERLWAQITVESLAQKWQQLRKNQDAFWEQMVNSDAAAKKALSPQAIKQLEKTYADKKLPPYVFPGINLTLTVADNAQAKITHQEKLADDLTSLTLSNGARVVVAKTASNEEKLQIIAVSDKGDLSFPAEQKAIIALANKAVSGSGVGQLSASSLKRWSAENAVTMSTKVSGQNTLLSVNARVNNPEPGFQLLNQRISNSKINDNIWESMKNAQIQSLKTLDQRPAEKFAQQMYEARYADDRAQRLTEKQLAQFSAEQALAVDRQLFSSPADLTFVIVGNIDEETLLPLVTRYIGSLKQSEHVLSAGQPLKRATTNANITLKEQNEPVAQVAQWKRFDTRSPVTLPVRMALDAFNAVLAKDLRVNIREQASGVYSVSSRFSVDKQANDLTHVIGFTCQPERHQELLTLANKVMADRLVKGINAQELNEYRKNMQRNLEIQQQNTQQLANTIVSSLVQYNDPAAWTEQEKLLQQLTPEQVNNTARKYLSSAVNIYSGVLLPK</sequence>
<comment type="cofactor">
    <cofactor evidence="1">
        <name>Zn(2+)</name>
        <dbReference type="ChEBI" id="CHEBI:29105"/>
    </cofactor>
</comment>
<dbReference type="HOGENOM" id="CLU_008156_0_0_6"/>
<organism evidence="12 13">
    <name type="scientific">Escherichia fergusonii (strain ATCC 35469 / DSM 13698 / CCUG 18766 / IAM 14443 / JCM 21226 / LMG 7866 / NBRC 102419 / NCTC 12128 / CDC 0568-73)</name>
    <dbReference type="NCBI Taxonomy" id="585054"/>
    <lineage>
        <taxon>Bacteria</taxon>
        <taxon>Pseudomonadati</taxon>
        <taxon>Pseudomonadota</taxon>
        <taxon>Gammaproteobacteria</taxon>
        <taxon>Enterobacterales</taxon>
        <taxon>Enterobacteriaceae</taxon>
        <taxon>Escherichia</taxon>
    </lineage>
</organism>
<dbReference type="MEROPS" id="M16.A05"/>
<dbReference type="PANTHER" id="PTHR43690">
    <property type="entry name" value="NARDILYSIN"/>
    <property type="match status" value="1"/>
</dbReference>
<keyword evidence="3 12" id="KW-0645">Protease</keyword>
<evidence type="ECO:0000256" key="7">
    <source>
        <dbReference type="ARBA" id="ARBA00023049"/>
    </source>
</evidence>
<evidence type="ECO:0000256" key="8">
    <source>
        <dbReference type="RuleBase" id="RU004447"/>
    </source>
</evidence>
<dbReference type="Pfam" id="PF05193">
    <property type="entry name" value="Peptidase_M16_C"/>
    <property type="match status" value="2"/>
</dbReference>
<dbReference type="InterPro" id="IPR011765">
    <property type="entry name" value="Pept_M16_N"/>
</dbReference>
<feature type="domain" description="Peptidase M16 C-terminal" evidence="11">
    <location>
        <begin position="696"/>
        <end position="863"/>
    </location>
</feature>